<keyword evidence="2" id="KW-1185">Reference proteome</keyword>
<dbReference type="AlphaFoldDB" id="A0A9X9WR96"/>
<name>A0A9X9WR96_9PROT</name>
<evidence type="ECO:0000313" key="2">
    <source>
        <dbReference type="Proteomes" id="UP001138751"/>
    </source>
</evidence>
<proteinExistence type="predicted"/>
<sequence length="65" mass="6900">MPLVLEGVGERGSQWTTIGSIGAMRITQGRVPGAKPPTDIEAATATLQFEITKTRRRRMTGGSTG</sequence>
<accession>A0A9X9WR96</accession>
<gene>
    <name evidence="1" type="ORF">GXW76_00695</name>
</gene>
<reference evidence="1" key="2">
    <citation type="journal article" date="2021" name="Syst. Appl. Microbiol.">
        <title>Roseomonas hellenica sp. nov., isolated from roots of wild-growing Alkanna tinctoria.</title>
        <authorList>
            <person name="Rat A."/>
            <person name="Naranjo H.D."/>
            <person name="Lebbe L."/>
            <person name="Cnockaert M."/>
            <person name="Krigas N."/>
            <person name="Grigoriadou K."/>
            <person name="Maloupa E."/>
            <person name="Willems A."/>
        </authorList>
    </citation>
    <scope>NUCLEOTIDE SEQUENCE</scope>
    <source>
        <strain evidence="1">LMG 31231</strain>
    </source>
</reference>
<dbReference type="RefSeq" id="WP_211860023.1">
    <property type="nucleotide sequence ID" value="NZ_JAAEDM010000001.1"/>
</dbReference>
<dbReference type="EMBL" id="JAAEDM010000001">
    <property type="protein sequence ID" value="MBR0669675.1"/>
    <property type="molecule type" value="Genomic_DNA"/>
</dbReference>
<dbReference type="Proteomes" id="UP001138751">
    <property type="component" value="Unassembled WGS sequence"/>
</dbReference>
<evidence type="ECO:0000313" key="1">
    <source>
        <dbReference type="EMBL" id="MBR0669675.1"/>
    </source>
</evidence>
<comment type="caution">
    <text evidence="1">The sequence shown here is derived from an EMBL/GenBank/DDBJ whole genome shotgun (WGS) entry which is preliminary data.</text>
</comment>
<reference evidence="1" key="1">
    <citation type="submission" date="2020-01" db="EMBL/GenBank/DDBJ databases">
        <authorList>
            <person name="Rat A."/>
        </authorList>
    </citation>
    <scope>NUCLEOTIDE SEQUENCE</scope>
    <source>
        <strain evidence="1">LMG 31231</strain>
    </source>
</reference>
<organism evidence="1 2">
    <name type="scientific">Neoroseomonas soli</name>
    <dbReference type="NCBI Taxonomy" id="1081025"/>
    <lineage>
        <taxon>Bacteria</taxon>
        <taxon>Pseudomonadati</taxon>
        <taxon>Pseudomonadota</taxon>
        <taxon>Alphaproteobacteria</taxon>
        <taxon>Acetobacterales</taxon>
        <taxon>Acetobacteraceae</taxon>
        <taxon>Neoroseomonas</taxon>
    </lineage>
</organism>
<protein>
    <submittedName>
        <fullName evidence="1">Uncharacterized protein</fullName>
    </submittedName>
</protein>